<feature type="transmembrane region" description="Helical" evidence="1">
    <location>
        <begin position="139"/>
        <end position="162"/>
    </location>
</feature>
<evidence type="ECO:0000313" key="4">
    <source>
        <dbReference type="Proteomes" id="UP000054097"/>
    </source>
</evidence>
<sequence length="206" mass="21789">MLKSLYMLIIATVAIVSVRAADDVSVVGAHSTPIAPDISVVGWHSGADEITPDVSVVGAATLTITGLPASATQTECYRVFETGGVTSTEAAQATVTDGTSPPGYRCYLVYATGGGTLRTPLPYVQAAQAPSQPTPFIKIGVPVIISVVGLLAIIGAVLVVFLERWRVMLLITETSCRGWYRSFTHLRFSAGHNSSFPATFARLRTF</sequence>
<evidence type="ECO:0000256" key="2">
    <source>
        <dbReference type="SAM" id="SignalP"/>
    </source>
</evidence>
<keyword evidence="1" id="KW-0472">Membrane</keyword>
<dbReference type="HOGENOM" id="CLU_1332655_0_0_1"/>
<keyword evidence="2" id="KW-0732">Signal</keyword>
<gene>
    <name evidence="3" type="ORF">M408DRAFT_178303</name>
</gene>
<reference evidence="4" key="2">
    <citation type="submission" date="2015-01" db="EMBL/GenBank/DDBJ databases">
        <title>Evolutionary Origins and Diversification of the Mycorrhizal Mutualists.</title>
        <authorList>
            <consortium name="DOE Joint Genome Institute"/>
            <consortium name="Mycorrhizal Genomics Consortium"/>
            <person name="Kohler A."/>
            <person name="Kuo A."/>
            <person name="Nagy L.G."/>
            <person name="Floudas D."/>
            <person name="Copeland A."/>
            <person name="Barry K.W."/>
            <person name="Cichocki N."/>
            <person name="Veneault-Fourrey C."/>
            <person name="LaButti K."/>
            <person name="Lindquist E.A."/>
            <person name="Lipzen A."/>
            <person name="Lundell T."/>
            <person name="Morin E."/>
            <person name="Murat C."/>
            <person name="Riley R."/>
            <person name="Ohm R."/>
            <person name="Sun H."/>
            <person name="Tunlid A."/>
            <person name="Henrissat B."/>
            <person name="Grigoriev I.V."/>
            <person name="Hibbett D.S."/>
            <person name="Martin F."/>
        </authorList>
    </citation>
    <scope>NUCLEOTIDE SEQUENCE [LARGE SCALE GENOMIC DNA]</scope>
    <source>
        <strain evidence="4">MAFF 305830</strain>
    </source>
</reference>
<keyword evidence="4" id="KW-1185">Reference proteome</keyword>
<dbReference type="Proteomes" id="UP000054097">
    <property type="component" value="Unassembled WGS sequence"/>
</dbReference>
<dbReference type="OrthoDB" id="10640326at2759"/>
<name>A0A0C3B3T0_SERVB</name>
<keyword evidence="1" id="KW-0812">Transmembrane</keyword>
<feature type="signal peptide" evidence="2">
    <location>
        <begin position="1"/>
        <end position="20"/>
    </location>
</feature>
<reference evidence="3 4" key="1">
    <citation type="submission" date="2014-04" db="EMBL/GenBank/DDBJ databases">
        <authorList>
            <consortium name="DOE Joint Genome Institute"/>
            <person name="Kuo A."/>
            <person name="Zuccaro A."/>
            <person name="Kohler A."/>
            <person name="Nagy L.G."/>
            <person name="Floudas D."/>
            <person name="Copeland A."/>
            <person name="Barry K.W."/>
            <person name="Cichocki N."/>
            <person name="Veneault-Fourrey C."/>
            <person name="LaButti K."/>
            <person name="Lindquist E.A."/>
            <person name="Lipzen A."/>
            <person name="Lundell T."/>
            <person name="Morin E."/>
            <person name="Murat C."/>
            <person name="Sun H."/>
            <person name="Tunlid A."/>
            <person name="Henrissat B."/>
            <person name="Grigoriev I.V."/>
            <person name="Hibbett D.S."/>
            <person name="Martin F."/>
            <person name="Nordberg H.P."/>
            <person name="Cantor M.N."/>
            <person name="Hua S.X."/>
        </authorList>
    </citation>
    <scope>NUCLEOTIDE SEQUENCE [LARGE SCALE GENOMIC DNA]</scope>
    <source>
        <strain evidence="3 4">MAFF 305830</strain>
    </source>
</reference>
<organism evidence="3 4">
    <name type="scientific">Serendipita vermifera MAFF 305830</name>
    <dbReference type="NCBI Taxonomy" id="933852"/>
    <lineage>
        <taxon>Eukaryota</taxon>
        <taxon>Fungi</taxon>
        <taxon>Dikarya</taxon>
        <taxon>Basidiomycota</taxon>
        <taxon>Agaricomycotina</taxon>
        <taxon>Agaricomycetes</taxon>
        <taxon>Sebacinales</taxon>
        <taxon>Serendipitaceae</taxon>
        <taxon>Serendipita</taxon>
    </lineage>
</organism>
<evidence type="ECO:0000313" key="3">
    <source>
        <dbReference type="EMBL" id="KIM26864.1"/>
    </source>
</evidence>
<proteinExistence type="predicted"/>
<accession>A0A0C3B3T0</accession>
<evidence type="ECO:0000256" key="1">
    <source>
        <dbReference type="SAM" id="Phobius"/>
    </source>
</evidence>
<dbReference type="AlphaFoldDB" id="A0A0C3B3T0"/>
<feature type="chain" id="PRO_5002175558" evidence="2">
    <location>
        <begin position="21"/>
        <end position="206"/>
    </location>
</feature>
<dbReference type="EMBL" id="KN824303">
    <property type="protein sequence ID" value="KIM26864.1"/>
    <property type="molecule type" value="Genomic_DNA"/>
</dbReference>
<protein>
    <submittedName>
        <fullName evidence="3">Uncharacterized protein</fullName>
    </submittedName>
</protein>
<keyword evidence="1" id="KW-1133">Transmembrane helix</keyword>